<dbReference type="InterPro" id="IPR037923">
    <property type="entry name" value="HTH-like"/>
</dbReference>
<evidence type="ECO:0000256" key="3">
    <source>
        <dbReference type="ARBA" id="ARBA00023163"/>
    </source>
</evidence>
<dbReference type="InterPro" id="IPR018060">
    <property type="entry name" value="HTH_AraC"/>
</dbReference>
<dbReference type="SUPFAM" id="SSF51215">
    <property type="entry name" value="Regulatory protein AraC"/>
    <property type="match status" value="1"/>
</dbReference>
<dbReference type="SUPFAM" id="SSF46689">
    <property type="entry name" value="Homeodomain-like"/>
    <property type="match status" value="1"/>
</dbReference>
<gene>
    <name evidence="6" type="ORF">EV200_104354</name>
    <name evidence="5" type="ORF">GCM10011413_10680</name>
</gene>
<dbReference type="RefSeq" id="WP_132532946.1">
    <property type="nucleotide sequence ID" value="NZ_BMJO01000002.1"/>
</dbReference>
<dbReference type="SMART" id="SM00342">
    <property type="entry name" value="HTH_ARAC"/>
    <property type="match status" value="1"/>
</dbReference>
<name>A0A4R2HCF2_9SPHI</name>
<feature type="domain" description="HTH araC/xylS-type" evidence="4">
    <location>
        <begin position="159"/>
        <end position="257"/>
    </location>
</feature>
<dbReference type="Pfam" id="PF12833">
    <property type="entry name" value="HTH_18"/>
    <property type="match status" value="1"/>
</dbReference>
<dbReference type="InterPro" id="IPR009057">
    <property type="entry name" value="Homeodomain-like_sf"/>
</dbReference>
<accession>A0A4R2HCF2</accession>
<keyword evidence="1" id="KW-0805">Transcription regulation</keyword>
<keyword evidence="2 6" id="KW-0238">DNA-binding</keyword>
<evidence type="ECO:0000313" key="6">
    <source>
        <dbReference type="EMBL" id="TCO25317.1"/>
    </source>
</evidence>
<dbReference type="GO" id="GO:0043565">
    <property type="term" value="F:sequence-specific DNA binding"/>
    <property type="evidence" value="ECO:0007669"/>
    <property type="project" value="InterPro"/>
</dbReference>
<dbReference type="GO" id="GO:0003700">
    <property type="term" value="F:DNA-binding transcription factor activity"/>
    <property type="evidence" value="ECO:0007669"/>
    <property type="project" value="InterPro"/>
</dbReference>
<evidence type="ECO:0000313" key="5">
    <source>
        <dbReference type="EMBL" id="GGE46474.1"/>
    </source>
</evidence>
<reference evidence="6 7" key="3">
    <citation type="submission" date="2019-03" db="EMBL/GenBank/DDBJ databases">
        <title>Genomic Encyclopedia of Type Strains, Phase IV (KMG-IV): sequencing the most valuable type-strain genomes for metagenomic binning, comparative biology and taxonomic classification.</title>
        <authorList>
            <person name="Goeker M."/>
        </authorList>
    </citation>
    <scope>NUCLEOTIDE SEQUENCE [LARGE SCALE GENOMIC DNA]</scope>
    <source>
        <strain evidence="6 7">DSM 103236</strain>
    </source>
</reference>
<dbReference type="Gene3D" id="1.10.10.60">
    <property type="entry name" value="Homeodomain-like"/>
    <property type="match status" value="1"/>
</dbReference>
<comment type="caution">
    <text evidence="6">The sequence shown here is derived from an EMBL/GenBank/DDBJ whole genome shotgun (WGS) entry which is preliminary data.</text>
</comment>
<dbReference type="EMBL" id="BMJO01000002">
    <property type="protein sequence ID" value="GGE46474.1"/>
    <property type="molecule type" value="Genomic_DNA"/>
</dbReference>
<dbReference type="EMBL" id="SLWO01000004">
    <property type="protein sequence ID" value="TCO25317.1"/>
    <property type="molecule type" value="Genomic_DNA"/>
</dbReference>
<dbReference type="PANTHER" id="PTHR43280:SF32">
    <property type="entry name" value="TRANSCRIPTIONAL REGULATORY PROTEIN"/>
    <property type="match status" value="1"/>
</dbReference>
<sequence>MIKLELIKGIFKREIALTATHPMRILVIKDGNGLLCMNSGDYELKNGRIFFIPEEGLVRIEGEILQGYWLNFSSSLYSEFLKQHLDPLAKNLFLNLSFRDWSGDALKKAFSLLAQLKKEMDLKKDSLLLSQCLSLFLGFTAGFDGYLTALTQDELQQILRFKAVFEKYYKKEKSIQFYANQMAMSPRKLNAFLDRILGKSLFVLIKDRVMREAELLLLHSEYSIDEISYILGFPNATNFSTNFRRYKGISVSQFSNNED</sequence>
<keyword evidence="3" id="KW-0804">Transcription</keyword>
<dbReference type="OrthoDB" id="751487at2"/>
<dbReference type="Proteomes" id="UP000295684">
    <property type="component" value="Unassembled WGS sequence"/>
</dbReference>
<evidence type="ECO:0000313" key="7">
    <source>
        <dbReference type="Proteomes" id="UP000295684"/>
    </source>
</evidence>
<evidence type="ECO:0000256" key="2">
    <source>
        <dbReference type="ARBA" id="ARBA00023125"/>
    </source>
</evidence>
<dbReference type="Proteomes" id="UP000622648">
    <property type="component" value="Unassembled WGS sequence"/>
</dbReference>
<protein>
    <submittedName>
        <fullName evidence="6">AraC-like DNA-binding protein</fullName>
    </submittedName>
</protein>
<dbReference type="AlphaFoldDB" id="A0A4R2HCF2"/>
<keyword evidence="8" id="KW-1185">Reference proteome</keyword>
<proteinExistence type="predicted"/>
<reference evidence="5" key="4">
    <citation type="submission" date="2024-05" db="EMBL/GenBank/DDBJ databases">
        <authorList>
            <person name="Sun Q."/>
            <person name="Zhou Y."/>
        </authorList>
    </citation>
    <scope>NUCLEOTIDE SEQUENCE</scope>
    <source>
        <strain evidence="5">CGMCC 1.15644</strain>
    </source>
</reference>
<organism evidence="6 7">
    <name type="scientific">Pedobacter psychrotolerans</name>
    <dbReference type="NCBI Taxonomy" id="1843235"/>
    <lineage>
        <taxon>Bacteria</taxon>
        <taxon>Pseudomonadati</taxon>
        <taxon>Bacteroidota</taxon>
        <taxon>Sphingobacteriia</taxon>
        <taxon>Sphingobacteriales</taxon>
        <taxon>Sphingobacteriaceae</taxon>
        <taxon>Pedobacter</taxon>
    </lineage>
</organism>
<evidence type="ECO:0000259" key="4">
    <source>
        <dbReference type="PROSITE" id="PS01124"/>
    </source>
</evidence>
<evidence type="ECO:0000313" key="8">
    <source>
        <dbReference type="Proteomes" id="UP000622648"/>
    </source>
</evidence>
<reference evidence="5" key="1">
    <citation type="journal article" date="2014" name="Int. J. Syst. Evol. Microbiol.">
        <title>Complete genome of a new Firmicutes species belonging to the dominant human colonic microbiota ('Ruminococcus bicirculans') reveals two chromosomes and a selective capacity to utilize plant glucans.</title>
        <authorList>
            <consortium name="NISC Comparative Sequencing Program"/>
            <person name="Wegmann U."/>
            <person name="Louis P."/>
            <person name="Goesmann A."/>
            <person name="Henrissat B."/>
            <person name="Duncan S.H."/>
            <person name="Flint H.J."/>
        </authorList>
    </citation>
    <scope>NUCLEOTIDE SEQUENCE</scope>
    <source>
        <strain evidence="5">CGMCC 1.15644</strain>
    </source>
</reference>
<evidence type="ECO:0000256" key="1">
    <source>
        <dbReference type="ARBA" id="ARBA00023015"/>
    </source>
</evidence>
<dbReference type="PROSITE" id="PS01124">
    <property type="entry name" value="HTH_ARAC_FAMILY_2"/>
    <property type="match status" value="1"/>
</dbReference>
<reference evidence="8" key="2">
    <citation type="journal article" date="2019" name="Int. J. Syst. Evol. Microbiol.">
        <title>The Global Catalogue of Microorganisms (GCM) 10K type strain sequencing project: providing services to taxonomists for standard genome sequencing and annotation.</title>
        <authorList>
            <consortium name="The Broad Institute Genomics Platform"/>
            <consortium name="The Broad Institute Genome Sequencing Center for Infectious Disease"/>
            <person name="Wu L."/>
            <person name="Ma J."/>
        </authorList>
    </citation>
    <scope>NUCLEOTIDE SEQUENCE [LARGE SCALE GENOMIC DNA]</scope>
    <source>
        <strain evidence="8">CGMCC 1.15644</strain>
    </source>
</reference>
<dbReference type="PANTHER" id="PTHR43280">
    <property type="entry name" value="ARAC-FAMILY TRANSCRIPTIONAL REGULATOR"/>
    <property type="match status" value="1"/>
</dbReference>